<protein>
    <recommendedName>
        <fullName evidence="2">DUF8058 domain-containing protein</fullName>
    </recommendedName>
</protein>
<evidence type="ECO:0000313" key="4">
    <source>
        <dbReference type="Proteomes" id="UP000630660"/>
    </source>
</evidence>
<reference evidence="3" key="1">
    <citation type="submission" date="2019-11" db="EMBL/GenBank/DDBJ databases">
        <title>Microbial mats filling the niche in hypersaline microbial mats.</title>
        <authorList>
            <person name="Wong H.L."/>
            <person name="Macleod F.I."/>
            <person name="White R.A. III"/>
            <person name="Burns B.P."/>
        </authorList>
    </citation>
    <scope>NUCLEOTIDE SEQUENCE</scope>
    <source>
        <strain evidence="3">Bin_327</strain>
    </source>
</reference>
<sequence>MKHKWITAIYGFVIGAAMVVTWIALFVTGQAEPLRCGFTAHLFSELLTAVFMIVAGVLIMAGRRTQRWVTYFGFGLLLNATLGAFVFYIVNFSIGIFLMSFLSFAVTVVLAAINYERLRDLTFLTLGVVLYACINIGGEALESIVQGPIAQSLWGILTYISLAFVSVVVLLIIQIRRDKD</sequence>
<comment type="caution">
    <text evidence="3">The sequence shown here is derived from an EMBL/GenBank/DDBJ whole genome shotgun (WGS) entry which is preliminary data.</text>
</comment>
<feature type="transmembrane region" description="Helical" evidence="1">
    <location>
        <begin position="7"/>
        <end position="28"/>
    </location>
</feature>
<feature type="transmembrane region" description="Helical" evidence="1">
    <location>
        <begin position="121"/>
        <end position="141"/>
    </location>
</feature>
<evidence type="ECO:0000259" key="2">
    <source>
        <dbReference type="Pfam" id="PF26247"/>
    </source>
</evidence>
<evidence type="ECO:0000256" key="1">
    <source>
        <dbReference type="SAM" id="Phobius"/>
    </source>
</evidence>
<dbReference type="EMBL" id="WJKJ01000186">
    <property type="protein sequence ID" value="MBD3364711.1"/>
    <property type="molecule type" value="Genomic_DNA"/>
</dbReference>
<dbReference type="AlphaFoldDB" id="A0A9D5K988"/>
<keyword evidence="1" id="KW-0472">Membrane</keyword>
<keyword evidence="1" id="KW-0812">Transmembrane</keyword>
<name>A0A9D5K988_UNCW3</name>
<gene>
    <name evidence="3" type="ORF">GF359_05800</name>
</gene>
<dbReference type="Pfam" id="PF26247">
    <property type="entry name" value="DUF8058"/>
    <property type="match status" value="1"/>
</dbReference>
<feature type="transmembrane region" description="Helical" evidence="1">
    <location>
        <begin position="96"/>
        <end position="114"/>
    </location>
</feature>
<feature type="transmembrane region" description="Helical" evidence="1">
    <location>
        <begin position="40"/>
        <end position="61"/>
    </location>
</feature>
<keyword evidence="1" id="KW-1133">Transmembrane helix</keyword>
<evidence type="ECO:0000313" key="3">
    <source>
        <dbReference type="EMBL" id="MBD3364711.1"/>
    </source>
</evidence>
<dbReference type="InterPro" id="IPR058371">
    <property type="entry name" value="DUF8058"/>
</dbReference>
<feature type="transmembrane region" description="Helical" evidence="1">
    <location>
        <begin position="68"/>
        <end position="90"/>
    </location>
</feature>
<proteinExistence type="predicted"/>
<accession>A0A9D5K988</accession>
<dbReference type="Proteomes" id="UP000630660">
    <property type="component" value="Unassembled WGS sequence"/>
</dbReference>
<organism evidence="3 4">
    <name type="scientific">candidate division WOR-3 bacterium</name>
    <dbReference type="NCBI Taxonomy" id="2052148"/>
    <lineage>
        <taxon>Bacteria</taxon>
        <taxon>Bacteria division WOR-3</taxon>
    </lineage>
</organism>
<feature type="domain" description="DUF8058" evidence="2">
    <location>
        <begin position="1"/>
        <end position="113"/>
    </location>
</feature>
<feature type="transmembrane region" description="Helical" evidence="1">
    <location>
        <begin position="153"/>
        <end position="173"/>
    </location>
</feature>